<keyword evidence="4" id="KW-1185">Reference proteome</keyword>
<dbReference type="SUPFAM" id="SSF49265">
    <property type="entry name" value="Fibronectin type III"/>
    <property type="match status" value="1"/>
</dbReference>
<dbReference type="RefSeq" id="WP_194093138.1">
    <property type="nucleotide sequence ID" value="NZ_JADFTZ010000001.1"/>
</dbReference>
<accession>A0ABR9WQZ4</accession>
<feature type="domain" description="Ig-like" evidence="1">
    <location>
        <begin position="1060"/>
        <end position="1138"/>
    </location>
</feature>
<gene>
    <name evidence="3" type="ORF">IM755_00545</name>
</gene>
<feature type="domain" description="GEVED" evidence="2">
    <location>
        <begin position="947"/>
        <end position="1046"/>
    </location>
</feature>
<reference evidence="3 4" key="1">
    <citation type="submission" date="2020-10" db="EMBL/GenBank/DDBJ databases">
        <title>The genome sequence of Flavobacterium aquaticum 1Y8A.</title>
        <authorList>
            <person name="Liu Y."/>
        </authorList>
    </citation>
    <scope>NUCLEOTIDE SEQUENCE [LARGE SCALE GENOMIC DNA]</scope>
    <source>
        <strain evidence="3 4">1Y8A</strain>
    </source>
</reference>
<evidence type="ECO:0000259" key="2">
    <source>
        <dbReference type="Pfam" id="PF20009"/>
    </source>
</evidence>
<evidence type="ECO:0000313" key="4">
    <source>
        <dbReference type="Proteomes" id="UP000656274"/>
    </source>
</evidence>
<dbReference type="InterPro" id="IPR036116">
    <property type="entry name" value="FN3_sf"/>
</dbReference>
<dbReference type="Proteomes" id="UP000656274">
    <property type="component" value="Unassembled WGS sequence"/>
</dbReference>
<evidence type="ECO:0000259" key="1">
    <source>
        <dbReference type="Pfam" id="PF19081"/>
    </source>
</evidence>
<dbReference type="Pfam" id="PF19081">
    <property type="entry name" value="Ig_7"/>
    <property type="match status" value="1"/>
</dbReference>
<dbReference type="InterPro" id="IPR045474">
    <property type="entry name" value="GEVED"/>
</dbReference>
<protein>
    <submittedName>
        <fullName evidence="3">Uncharacterized protein</fullName>
    </submittedName>
</protein>
<dbReference type="InterPro" id="IPR044023">
    <property type="entry name" value="Ig_7"/>
</dbReference>
<sequence length="2004" mass="208518">MKKNYFTTFATQANPLPTTVAKKICKSKTFTWLLAMFVLLGISDAFGQVTVTPANGTANSCKLPTDYVTLGNITITESAANGNISMPTSGANYTLILTAPLNFQFNPGVGTVTPNGTTGDIDNISIAVTATTITVTYNSSEGNRTNGLDIITISGIQFRGTTLPSSGNITRTVLSPGTGTITGITNGVTNFGTLTSSNTAPTAIGGGAPTVCTGASTPAFTNAIPGGTWSITAGTGTASITAGGVVTGLTAGTVTVVYTIGTCTPATQALTIQQTPGAIGGGSATVCTGVSTPAFTNPNAGGTWSVVAGTGTASITAGGVLTGLTAGSVTVRYTIGSCTPATFAVTVQQTPGAIAGGAANVCVGASTPAFTNPNAGGTWSVVAGTGTASITAGGILTGLTPGTVTVRYTIGSCVPATYNVNVNTTPTAIGGGATTVCTGATTPAFTNAIGGGTWSITNGTGSATVSAGGVVTGVTAGSATVVYSIGTCSVSTPITIITTPTITTNPSSVSVAVGANTSFTVAGSNSPTSYTWQVSTNGGATWTTVTNGGVYSNATTATLNITGVTMGMDGYQYQASATNSCGTSTYSTTAILNISLTYCPSVPNTNFPDGITRVQFNTINNVTATTATIPYTDYTATQNTTVTQGQTHNINVYVNTDGNFTMVQMVWFDWNRDGDFDDAGEAYNLGSVTNNANGLSSACPFPILIPVNSAVGVTRMRVSTRYSAAATPCLNGQDGEVEDYSVTILAAPPCTEPTAQPTALVLTAGTPSGTALNGSFTAASPAPQNYLVVMNTTGTAPTGLIMDGTTYPIGSSIGVGNTVVDTDSNTTFTATGLNPSTTYYFYIYSLNALCSGGPLYNTNPTVLTGNATTSTGAPTYCTPVTTLGQNDDKYISRVAFIGTLVETNNTSTFSNATPGYQDFTGLATKAQQAQGEGVNLIVESIGGRARLHAWVDWNKNGTYEATEMVYGPPTAGISSTFGFVIPTGATPGDYRIRVRTFNSFYNDGNPMNGNPDEYFGLNFDACQLFSTGTVGGFASTQYGEAEDYLFTVIQKCDANITSVVDGDVCNSGVVDLIATGTAGTTEIRWYDALTGGTYLGNSTSGGTFETPSIATTTTYYCTAWNGTCESFVRTPVVARVNPTPTLTFTQSAPDVCGEDAIVALTAGGDKELTNLLYERFEGGGLGAFTNVNSDPSSAAVKADTRWTNRASTFVPTAGISWKPAISSGLAPNNFALATSDSGTAPTTLVENSLESGVLNSTNYLNLTMTMKFYYSRYFPDGNTPADEYVRIQISTNGGTTWTTLQEFTSDTGIGTKFSDLSYNLNAYINQANLKVRILHHSLGSATGWLPDGVAVDDIKIFGEVPLNTAFVWSGASLPDVYTDAGATVPYVAGTPVVNVYVKPTLAQLEMGSYTFTATAVLSNGCTASQDITILNKSKIWKGTINNDWSNANNWEPVGVPDANSCVIVPSILSSSGNKSEIIGPGFNGFGKTLEVKDDGVLEVNSINTLTITDYVKVAPSGTFLIEDGSSLIQINNVANTGNIRMQRNTNIRKLDYVYWSSPVAGFSSSAISPLTPVSFIYKWAPTTATAYASQFGNWVAGSESMTTGKGYIVRGPDNFTTTKQIYQANFIGVPNNGIITTPISRSTYTGANYTGPTSTQVTANDDNWNLIGNPFPSAVSADAFLAANSTKISGFVKIWTHGALPSSATADPFYQDYVLNYTVADYITHNALGGTQPGFDGFIPAGQGFFVLMQDAAATPNTVEFNNTMRSRTYRNDQFFRAGGNEKHRIWLQLVSPQGAESKSLVGYTTEATNGIDHLYDAINVGVKTNFEIYSVAENNGLSIQGRSLPFDNNDRVNLGVTIPQNGNYTLAIAALDGLFDSTTQNIYLEDTVLGITHDLRAAPYTFTGTAGTNETRFVLKFNNSTLSNEDFTANAVTVYTNESINVSTANLTIKSVRIHDLLGRVLGSFDNVNAANFSTRNIAKTQSPVLVEVTLENGATKTYKVIF</sequence>
<dbReference type="Pfam" id="PF20009">
    <property type="entry name" value="GEVED"/>
    <property type="match status" value="2"/>
</dbReference>
<dbReference type="Gene3D" id="2.60.120.260">
    <property type="entry name" value="Galactose-binding domain-like"/>
    <property type="match status" value="1"/>
</dbReference>
<dbReference type="Gene3D" id="2.60.40.10">
    <property type="entry name" value="Immunoglobulins"/>
    <property type="match status" value="2"/>
</dbReference>
<proteinExistence type="predicted"/>
<name>A0ABR9WQZ4_9FLAO</name>
<evidence type="ECO:0000313" key="3">
    <source>
        <dbReference type="EMBL" id="MBE9575186.1"/>
    </source>
</evidence>
<feature type="domain" description="GEVED" evidence="2">
    <location>
        <begin position="666"/>
        <end position="743"/>
    </location>
</feature>
<organism evidence="3 4">
    <name type="scientific">Flavobacterium proteolyticum</name>
    <dbReference type="NCBI Taxonomy" id="2911683"/>
    <lineage>
        <taxon>Bacteria</taxon>
        <taxon>Pseudomonadati</taxon>
        <taxon>Bacteroidota</taxon>
        <taxon>Flavobacteriia</taxon>
        <taxon>Flavobacteriales</taxon>
        <taxon>Flavobacteriaceae</taxon>
        <taxon>Flavobacterium</taxon>
    </lineage>
</organism>
<comment type="caution">
    <text evidence="3">The sequence shown here is derived from an EMBL/GenBank/DDBJ whole genome shotgun (WGS) entry which is preliminary data.</text>
</comment>
<dbReference type="EMBL" id="JADFTZ010000001">
    <property type="protein sequence ID" value="MBE9575186.1"/>
    <property type="molecule type" value="Genomic_DNA"/>
</dbReference>
<dbReference type="InterPro" id="IPR036179">
    <property type="entry name" value="Ig-like_dom_sf"/>
</dbReference>
<dbReference type="InterPro" id="IPR013783">
    <property type="entry name" value="Ig-like_fold"/>
</dbReference>
<dbReference type="SUPFAM" id="SSF48726">
    <property type="entry name" value="Immunoglobulin"/>
    <property type="match status" value="1"/>
</dbReference>